<evidence type="ECO:0000313" key="7">
    <source>
        <dbReference type="Proteomes" id="UP000242715"/>
    </source>
</evidence>
<keyword evidence="2" id="KW-0808">Transferase</keyword>
<dbReference type="OrthoDB" id="2877at2759"/>
<evidence type="ECO:0000256" key="1">
    <source>
        <dbReference type="ARBA" id="ARBA00022603"/>
    </source>
</evidence>
<dbReference type="EMBL" id="DF974685">
    <property type="protein sequence ID" value="GAU50075.1"/>
    <property type="molecule type" value="Genomic_DNA"/>
</dbReference>
<evidence type="ECO:0000256" key="4">
    <source>
        <dbReference type="SAM" id="MobiDB-lite"/>
    </source>
</evidence>
<dbReference type="Pfam" id="PF12589">
    <property type="entry name" value="WBS_methylT"/>
    <property type="match status" value="1"/>
</dbReference>
<protein>
    <recommendedName>
        <fullName evidence="5">18S rRNA (guanine(1575)-N(7))-methyltransferase Bud23 C-terminal domain-containing protein</fullName>
    </recommendedName>
</protein>
<evidence type="ECO:0000313" key="6">
    <source>
        <dbReference type="EMBL" id="GAU50075.1"/>
    </source>
</evidence>
<gene>
    <name evidence="6" type="ORF">TSUD_90980</name>
</gene>
<proteinExistence type="predicted"/>
<feature type="region of interest" description="Disordered" evidence="4">
    <location>
        <begin position="143"/>
        <end position="184"/>
    </location>
</feature>
<dbReference type="PANTHER" id="PTHR12734:SF0">
    <property type="entry name" value="18S RRNA (GUANINE-N(7))-METHYLTRANSFERASE-RELATED"/>
    <property type="match status" value="1"/>
</dbReference>
<evidence type="ECO:0000256" key="2">
    <source>
        <dbReference type="ARBA" id="ARBA00022679"/>
    </source>
</evidence>
<dbReference type="GO" id="GO:0016435">
    <property type="term" value="F:rRNA (guanine) methyltransferase activity"/>
    <property type="evidence" value="ECO:0007669"/>
    <property type="project" value="InterPro"/>
</dbReference>
<dbReference type="GO" id="GO:0070476">
    <property type="term" value="P:rRNA (guanine-N7)-methylation"/>
    <property type="evidence" value="ECO:0007669"/>
    <property type="project" value="InterPro"/>
</dbReference>
<dbReference type="GO" id="GO:0005730">
    <property type="term" value="C:nucleolus"/>
    <property type="evidence" value="ECO:0007669"/>
    <property type="project" value="TreeGrafter"/>
</dbReference>
<keyword evidence="7" id="KW-1185">Reference proteome</keyword>
<dbReference type="InterPro" id="IPR022238">
    <property type="entry name" value="Bud23_C"/>
</dbReference>
<keyword evidence="3" id="KW-0949">S-adenosyl-L-methionine</keyword>
<reference evidence="7" key="1">
    <citation type="journal article" date="2017" name="Front. Plant Sci.">
        <title>Climate Clever Clovers: New Paradigm to Reduce the Environmental Footprint of Ruminants by Breeding Low Methanogenic Forages Utilizing Haplotype Variation.</title>
        <authorList>
            <person name="Kaur P."/>
            <person name="Appels R."/>
            <person name="Bayer P.E."/>
            <person name="Keeble-Gagnere G."/>
            <person name="Wang J."/>
            <person name="Hirakawa H."/>
            <person name="Shirasawa K."/>
            <person name="Vercoe P."/>
            <person name="Stefanova K."/>
            <person name="Durmic Z."/>
            <person name="Nichols P."/>
            <person name="Revell C."/>
            <person name="Isobe S.N."/>
            <person name="Edwards D."/>
            <person name="Erskine W."/>
        </authorList>
    </citation>
    <scope>NUCLEOTIDE SEQUENCE [LARGE SCALE GENOMIC DNA]</scope>
    <source>
        <strain evidence="7">cv. Daliak</strain>
    </source>
</reference>
<dbReference type="PANTHER" id="PTHR12734">
    <property type="entry name" value="METHYLTRANSFERASE-RELATED"/>
    <property type="match status" value="1"/>
</dbReference>
<evidence type="ECO:0000259" key="5">
    <source>
        <dbReference type="Pfam" id="PF12589"/>
    </source>
</evidence>
<feature type="domain" description="18S rRNA (guanine(1575)-N(7))-methyltransferase Bud23 C-terminal" evidence="5">
    <location>
        <begin position="140"/>
        <end position="191"/>
    </location>
</feature>
<accession>A0A2Z6PIM5</accession>
<organism evidence="6 7">
    <name type="scientific">Trifolium subterraneum</name>
    <name type="common">Subterranean clover</name>
    <dbReference type="NCBI Taxonomy" id="3900"/>
    <lineage>
        <taxon>Eukaryota</taxon>
        <taxon>Viridiplantae</taxon>
        <taxon>Streptophyta</taxon>
        <taxon>Embryophyta</taxon>
        <taxon>Tracheophyta</taxon>
        <taxon>Spermatophyta</taxon>
        <taxon>Magnoliopsida</taxon>
        <taxon>eudicotyledons</taxon>
        <taxon>Gunneridae</taxon>
        <taxon>Pentapetalae</taxon>
        <taxon>rosids</taxon>
        <taxon>fabids</taxon>
        <taxon>Fabales</taxon>
        <taxon>Fabaceae</taxon>
        <taxon>Papilionoideae</taxon>
        <taxon>50 kb inversion clade</taxon>
        <taxon>NPAAA clade</taxon>
        <taxon>Hologalegina</taxon>
        <taxon>IRL clade</taxon>
        <taxon>Trifolieae</taxon>
        <taxon>Trifolium</taxon>
    </lineage>
</organism>
<dbReference type="InterPro" id="IPR039769">
    <property type="entry name" value="Bud23-like"/>
</dbReference>
<sequence>MGSRPEVVAPSEIFYGDDTTHKYTSNFRSSKFRYCINWSVRLRATFYSVTWISGYVMLINNARAVFQLYPEILDQRQLISKAALAAGFKIAVYLVDYPRSHVNHQVVKGIGFTLTVEQLSYGSSKRKKEFLFLACCENVPLPEGKDDDDSEGEENKTVYISDRHRPRKKQKNNNSGKGREWIKRKKEQREEEEMLFL</sequence>
<keyword evidence="1" id="KW-0489">Methyltransferase</keyword>
<dbReference type="AlphaFoldDB" id="A0A2Z6PIM5"/>
<evidence type="ECO:0000256" key="3">
    <source>
        <dbReference type="ARBA" id="ARBA00022691"/>
    </source>
</evidence>
<name>A0A2Z6PIM5_TRISU</name>
<dbReference type="Proteomes" id="UP000242715">
    <property type="component" value="Unassembled WGS sequence"/>
</dbReference>